<dbReference type="Gene3D" id="3.90.1720.10">
    <property type="entry name" value="endopeptidase domain like (from Nostoc punctiforme)"/>
    <property type="match status" value="1"/>
</dbReference>
<keyword evidence="3" id="KW-0378">Hydrolase</keyword>
<dbReference type="GO" id="GO:0008234">
    <property type="term" value="F:cysteine-type peptidase activity"/>
    <property type="evidence" value="ECO:0007669"/>
    <property type="project" value="UniProtKB-KW"/>
</dbReference>
<dbReference type="AlphaFoldDB" id="A0A9X4KTR5"/>
<evidence type="ECO:0000256" key="2">
    <source>
        <dbReference type="ARBA" id="ARBA00022670"/>
    </source>
</evidence>
<reference evidence="7" key="1">
    <citation type="submission" date="2022-10" db="EMBL/GenBank/DDBJ databases">
        <title>Comparative genomic analysis of Cohnella hashimotonis sp. nov., isolated from the International Space Station.</title>
        <authorList>
            <person name="Simpson A."/>
            <person name="Venkateswaran K."/>
        </authorList>
    </citation>
    <scope>NUCLEOTIDE SEQUENCE</scope>
    <source>
        <strain evidence="7">DSM 28161</strain>
    </source>
</reference>
<evidence type="ECO:0000259" key="6">
    <source>
        <dbReference type="PROSITE" id="PS51935"/>
    </source>
</evidence>
<feature type="transmembrane region" description="Helical" evidence="5">
    <location>
        <begin position="94"/>
        <end position="116"/>
    </location>
</feature>
<dbReference type="PANTHER" id="PTHR47053">
    <property type="entry name" value="MUREIN DD-ENDOPEPTIDASE MEPH-RELATED"/>
    <property type="match status" value="1"/>
</dbReference>
<keyword evidence="5" id="KW-0812">Transmembrane</keyword>
<feature type="domain" description="NlpC/P60" evidence="6">
    <location>
        <begin position="312"/>
        <end position="443"/>
    </location>
</feature>
<gene>
    <name evidence="7" type="ORF">OMP40_14105</name>
</gene>
<dbReference type="InterPro" id="IPR038765">
    <property type="entry name" value="Papain-like_cys_pep_sf"/>
</dbReference>
<accession>A0A9X4KTR5</accession>
<dbReference type="EMBL" id="JAPDIA010000003">
    <property type="protein sequence ID" value="MDG0810353.1"/>
    <property type="molecule type" value="Genomic_DNA"/>
</dbReference>
<dbReference type="RefSeq" id="WP_277532134.1">
    <property type="nucleotide sequence ID" value="NZ_JAPDIA010000003.1"/>
</dbReference>
<evidence type="ECO:0000313" key="8">
    <source>
        <dbReference type="Proteomes" id="UP001153404"/>
    </source>
</evidence>
<name>A0A9X4KTR5_9BACL</name>
<protein>
    <submittedName>
        <fullName evidence="7">C40 family peptidase</fullName>
    </submittedName>
</protein>
<feature type="transmembrane region" description="Helical" evidence="5">
    <location>
        <begin position="71"/>
        <end position="88"/>
    </location>
</feature>
<keyword evidence="4" id="KW-0788">Thiol protease</keyword>
<proteinExistence type="inferred from homology"/>
<dbReference type="GO" id="GO:0006508">
    <property type="term" value="P:proteolysis"/>
    <property type="evidence" value="ECO:0007669"/>
    <property type="project" value="UniProtKB-KW"/>
</dbReference>
<keyword evidence="8" id="KW-1185">Reference proteome</keyword>
<dbReference type="SUPFAM" id="SSF54001">
    <property type="entry name" value="Cysteine proteinases"/>
    <property type="match status" value="1"/>
</dbReference>
<dbReference type="PANTHER" id="PTHR47053:SF1">
    <property type="entry name" value="MUREIN DD-ENDOPEPTIDASE MEPH-RELATED"/>
    <property type="match status" value="1"/>
</dbReference>
<evidence type="ECO:0000256" key="5">
    <source>
        <dbReference type="SAM" id="Phobius"/>
    </source>
</evidence>
<comment type="similarity">
    <text evidence="1">Belongs to the peptidase C40 family.</text>
</comment>
<evidence type="ECO:0000256" key="1">
    <source>
        <dbReference type="ARBA" id="ARBA00007074"/>
    </source>
</evidence>
<dbReference type="InterPro" id="IPR051202">
    <property type="entry name" value="Peptidase_C40"/>
</dbReference>
<keyword evidence="2" id="KW-0645">Protease</keyword>
<dbReference type="Pfam" id="PF00877">
    <property type="entry name" value="NLPC_P60"/>
    <property type="match status" value="1"/>
</dbReference>
<dbReference type="PROSITE" id="PS51935">
    <property type="entry name" value="NLPC_P60"/>
    <property type="match status" value="1"/>
</dbReference>
<keyword evidence="5" id="KW-0472">Membrane</keyword>
<organism evidence="7 8">
    <name type="scientific">Cohnella rhizosphaerae</name>
    <dbReference type="NCBI Taxonomy" id="1457232"/>
    <lineage>
        <taxon>Bacteria</taxon>
        <taxon>Bacillati</taxon>
        <taxon>Bacillota</taxon>
        <taxon>Bacilli</taxon>
        <taxon>Bacillales</taxon>
        <taxon>Paenibacillaceae</taxon>
        <taxon>Cohnella</taxon>
    </lineage>
</organism>
<sequence length="443" mass="49133">MKRNRSIRQKRFSVKGVAPSIKVSRSVGQVTSQREKRSTQQLGMIQAAIQARHSIQWSRAAAQMNLRMAKLLIRAIALLVKGLSAMLGISSSVIILLCIIMIVAALLSSPFGIFVADENTEPDTKKLVQIVEEMNAQFAARIASVQQAAGEVDRVEIEYAGSADNTRIDNWPDVLAVYAVKTSTDSAAGLDVVTMDRQREELLQSVFWDMNQIDSHMETLEFTRTAAVEQSDGSVEVQPVKEEERVLQLLISARTAEQQAAIYSFSTEQVDLMNELLSEEFRPMMMAILGKKSDTGLTSEQSAAVITDLHAGVLGSQAVELALTRLGDPYSQLKAGQDNYTDCSYLVQWVYRQLGVDVPRTAAEQARFIVDNGFSLTSDELMAGDLIFWSYEPNGRFMDITHVGIYAGEGKVIDASSSRLQVVYRNVFDTDFQVMYGRPYVQD</sequence>
<evidence type="ECO:0000256" key="4">
    <source>
        <dbReference type="ARBA" id="ARBA00022807"/>
    </source>
</evidence>
<evidence type="ECO:0000313" key="7">
    <source>
        <dbReference type="EMBL" id="MDG0810353.1"/>
    </source>
</evidence>
<keyword evidence="5" id="KW-1133">Transmembrane helix</keyword>
<dbReference type="InterPro" id="IPR000064">
    <property type="entry name" value="NLP_P60_dom"/>
</dbReference>
<evidence type="ECO:0000256" key="3">
    <source>
        <dbReference type="ARBA" id="ARBA00022801"/>
    </source>
</evidence>
<dbReference type="Proteomes" id="UP001153404">
    <property type="component" value="Unassembled WGS sequence"/>
</dbReference>
<comment type="caution">
    <text evidence="7">The sequence shown here is derived from an EMBL/GenBank/DDBJ whole genome shotgun (WGS) entry which is preliminary data.</text>
</comment>